<dbReference type="InterPro" id="IPR033468">
    <property type="entry name" value="Metaxin_GST"/>
</dbReference>
<keyword evidence="3" id="KW-1000">Mitochondrion outer membrane</keyword>
<dbReference type="GO" id="GO:0015031">
    <property type="term" value="P:protein transport"/>
    <property type="evidence" value="ECO:0007669"/>
    <property type="project" value="UniProtKB-KW"/>
</dbReference>
<dbReference type="OrthoDB" id="198787at2759"/>
<dbReference type="InterPro" id="IPR019564">
    <property type="entry name" value="Sam37/metaxin_N"/>
</dbReference>
<keyword evidence="10" id="KW-1185">Reference proteome</keyword>
<evidence type="ECO:0000256" key="6">
    <source>
        <dbReference type="ARBA" id="ARBA00023136"/>
    </source>
</evidence>
<evidence type="ECO:0008006" key="11">
    <source>
        <dbReference type="Google" id="ProtNLM"/>
    </source>
</evidence>
<protein>
    <recommendedName>
        <fullName evidence="11">Metaxin glutathione S-transferase domain-containing protein</fullName>
    </recommendedName>
</protein>
<evidence type="ECO:0000256" key="4">
    <source>
        <dbReference type="ARBA" id="ARBA00022927"/>
    </source>
</evidence>
<keyword evidence="2" id="KW-0813">Transport</keyword>
<sequence length="291" mass="33079">MEFLLKPFMFTSDLVEDTVEVVISSGDLPWPQNVILCVPLLSSQVTLHEQAECLATQAFLRMHGLNFTLDERPNAEYMSVTAKLPLLKIDDHFVAGFDAITTYARLRIRKQLTSEQESAIRPYVEMINVTVRNAELYAAWVDDTNFRSVTAPRYGSPYPFPLNKILPLLKRVQIKAFLTENSPLASMDDVRESLNSDMKALSERLGPRPYFLDDLNTNELDALVYGHLTALLTSKLPEGNLTELVHRHQNLVQFCQRVDRKKEMGMNSELHTTTVVTSMRRLPPVVLKSDV</sequence>
<organism evidence="9 10">
    <name type="scientific">Ramazzottius varieornatus</name>
    <name type="common">Water bear</name>
    <name type="synonym">Tardigrade</name>
    <dbReference type="NCBI Taxonomy" id="947166"/>
    <lineage>
        <taxon>Eukaryota</taxon>
        <taxon>Metazoa</taxon>
        <taxon>Ecdysozoa</taxon>
        <taxon>Tardigrada</taxon>
        <taxon>Eutardigrada</taxon>
        <taxon>Parachela</taxon>
        <taxon>Hypsibioidea</taxon>
        <taxon>Ramazzottiidae</taxon>
        <taxon>Ramazzottius</taxon>
    </lineage>
</organism>
<feature type="domain" description="Metaxin glutathione S-transferase" evidence="8">
    <location>
        <begin position="195"/>
        <end position="258"/>
    </location>
</feature>
<evidence type="ECO:0000313" key="9">
    <source>
        <dbReference type="EMBL" id="GAU87307.1"/>
    </source>
</evidence>
<keyword evidence="4" id="KW-0653">Protein transport</keyword>
<dbReference type="Pfam" id="PF10568">
    <property type="entry name" value="Tom37"/>
    <property type="match status" value="1"/>
</dbReference>
<evidence type="ECO:0000313" key="10">
    <source>
        <dbReference type="Proteomes" id="UP000186922"/>
    </source>
</evidence>
<dbReference type="PANTHER" id="PTHR12289:SF38">
    <property type="entry name" value="METAXIN-2"/>
    <property type="match status" value="1"/>
</dbReference>
<dbReference type="STRING" id="947166.A0A1D1UJ92"/>
<dbReference type="Proteomes" id="UP000186922">
    <property type="component" value="Unassembled WGS sequence"/>
</dbReference>
<evidence type="ECO:0000256" key="5">
    <source>
        <dbReference type="ARBA" id="ARBA00023128"/>
    </source>
</evidence>
<dbReference type="GO" id="GO:0001401">
    <property type="term" value="C:SAM complex"/>
    <property type="evidence" value="ECO:0007669"/>
    <property type="project" value="InterPro"/>
</dbReference>
<feature type="domain" description="Mitochondrial outer membrane transport complex Sam37/metaxin N-terminal" evidence="7">
    <location>
        <begin position="53"/>
        <end position="171"/>
    </location>
</feature>
<dbReference type="EMBL" id="BDGG01000001">
    <property type="protein sequence ID" value="GAU87307.1"/>
    <property type="molecule type" value="Genomic_DNA"/>
</dbReference>
<name>A0A1D1UJ92_RAMVA</name>
<dbReference type="GO" id="GO:0007005">
    <property type="term" value="P:mitochondrion organization"/>
    <property type="evidence" value="ECO:0007669"/>
    <property type="project" value="TreeGrafter"/>
</dbReference>
<keyword evidence="5" id="KW-0496">Mitochondrion</keyword>
<keyword evidence="6" id="KW-0472">Membrane</keyword>
<dbReference type="InterPro" id="IPR050931">
    <property type="entry name" value="Mito_Protein_Transport_Metaxin"/>
</dbReference>
<evidence type="ECO:0000256" key="3">
    <source>
        <dbReference type="ARBA" id="ARBA00022787"/>
    </source>
</evidence>
<comment type="caution">
    <text evidence="9">The sequence shown here is derived from an EMBL/GenBank/DDBJ whole genome shotgun (WGS) entry which is preliminary data.</text>
</comment>
<evidence type="ECO:0000259" key="8">
    <source>
        <dbReference type="Pfam" id="PF17171"/>
    </source>
</evidence>
<dbReference type="PANTHER" id="PTHR12289">
    <property type="entry name" value="METAXIN RELATED"/>
    <property type="match status" value="1"/>
</dbReference>
<evidence type="ECO:0000256" key="2">
    <source>
        <dbReference type="ARBA" id="ARBA00022448"/>
    </source>
</evidence>
<gene>
    <name evidence="9" type="primary">RvY_00184-1</name>
    <name evidence="9" type="synonym">RvY_00184.1</name>
    <name evidence="9" type="ORF">RvY_00184</name>
</gene>
<proteinExistence type="predicted"/>
<accession>A0A1D1UJ92</accession>
<dbReference type="AlphaFoldDB" id="A0A1D1UJ92"/>
<reference evidence="9 10" key="1">
    <citation type="journal article" date="2016" name="Nat. Commun.">
        <title>Extremotolerant tardigrade genome and improved radiotolerance of human cultured cells by tardigrade-unique protein.</title>
        <authorList>
            <person name="Hashimoto T."/>
            <person name="Horikawa D.D."/>
            <person name="Saito Y."/>
            <person name="Kuwahara H."/>
            <person name="Kozuka-Hata H."/>
            <person name="Shin-I T."/>
            <person name="Minakuchi Y."/>
            <person name="Ohishi K."/>
            <person name="Motoyama A."/>
            <person name="Aizu T."/>
            <person name="Enomoto A."/>
            <person name="Kondo K."/>
            <person name="Tanaka S."/>
            <person name="Hara Y."/>
            <person name="Koshikawa S."/>
            <person name="Sagara H."/>
            <person name="Miura T."/>
            <person name="Yokobori S."/>
            <person name="Miyagawa K."/>
            <person name="Suzuki Y."/>
            <person name="Kubo T."/>
            <person name="Oyama M."/>
            <person name="Kohara Y."/>
            <person name="Fujiyama A."/>
            <person name="Arakawa K."/>
            <person name="Katayama T."/>
            <person name="Toyoda A."/>
            <person name="Kunieda T."/>
        </authorList>
    </citation>
    <scope>NUCLEOTIDE SEQUENCE [LARGE SCALE GENOMIC DNA]</scope>
    <source>
        <strain evidence="9 10">YOKOZUNA-1</strain>
    </source>
</reference>
<evidence type="ECO:0000259" key="7">
    <source>
        <dbReference type="Pfam" id="PF10568"/>
    </source>
</evidence>
<comment type="subcellular location">
    <subcellularLocation>
        <location evidence="1">Mitochondrion outer membrane</location>
    </subcellularLocation>
</comment>
<dbReference type="Pfam" id="PF17171">
    <property type="entry name" value="GST_C_6"/>
    <property type="match status" value="1"/>
</dbReference>
<evidence type="ECO:0000256" key="1">
    <source>
        <dbReference type="ARBA" id="ARBA00004294"/>
    </source>
</evidence>